<feature type="domain" description="Agenet" evidence="2">
    <location>
        <begin position="5"/>
        <end position="64"/>
    </location>
</feature>
<evidence type="ECO:0000256" key="1">
    <source>
        <dbReference type="SAM" id="MobiDB-lite"/>
    </source>
</evidence>
<proteinExistence type="predicted"/>
<accession>A0A1Y1IA95</accession>
<organism evidence="3 4">
    <name type="scientific">Klebsormidium nitens</name>
    <name type="common">Green alga</name>
    <name type="synonym">Ulothrix nitens</name>
    <dbReference type="NCBI Taxonomy" id="105231"/>
    <lineage>
        <taxon>Eukaryota</taxon>
        <taxon>Viridiplantae</taxon>
        <taxon>Streptophyta</taxon>
        <taxon>Klebsormidiophyceae</taxon>
        <taxon>Klebsormidiales</taxon>
        <taxon>Klebsormidiaceae</taxon>
        <taxon>Klebsormidium</taxon>
    </lineage>
</organism>
<sequence>MSVSSSYEAGDAVDALVDSCWWEGHVTAVWGENVKVSFKSPPEGEGGVLTVNFKDLRPTLVWSDGKWTLPASESSSKRQIGLFEDARGHIILDEDSEKLDQLQAEDDRLESEDQPEKDSASAAVNPFPSLTDEDIRQGFETLLGHVPRATHPGVQQLGLRGFFKQKVIEMNARELFPGSAGCDHQVLEAQHAEKIGEDTECLGERKVSADEQESGARSQPQRTKAKTATHPEPQNRDGKYADPKKVTVTSAQKADRIIRNLLERWEDASLAEIATAFESINGFTLSGPEEETEAKSKSRYEKQFLRMQETGQQVKWTYRTDTRRGRTVSRWVLRLRPWPEARAGKARERDRGGARKGGAHVAGLEPRAAAGEVRERHSAGVQGEGAHVAGLEARDAASKVAERQSAIEVPKGGARAVGPAARGTAGNVRAERGSGEEVRNGSARGAGLSAAHTASGHVSSERDNGSVRSGGARGPGQPRVTSKAEAMRVIRPLLERWESVSTAEAARAFLALAGWRPRWRADGAVRLKAWYEERIRKMKRLGKRYVRIKAKKKDEKNRRGAFDYRFRLWPDDWARLQATFGAKKPKASESAHAAARNEAPSPAMVIAKRKRTRFGEAPEAVNARATAVKRTEGNARLDEAGEFARQKRRFSVTEEDGLCDRAMFGSVELRVLKGFREREPERKACSNGLPVDGNLQSVREANRDRPVESAGMSKEGAAKRRPEETGARREVCQENTANLDSDGLNEDDFLHFCFQVRGRGEGACGRSDGPVTPEHQSAWLRELGREVSGNENGTRAEFRSPVLVPTLGGSKGLQPNGSKVVPGLHSEDSPDIWGGVERQRPAAGGTRVLKTSKGFAQRRGEPSAGAQAEARVHGAEAAMERMRTALRGMTKASTAYVRQVFRCVTGWVPAEESLEESGWRVKDWYKTSFEEMLAAEEVMVRERDASVPGGFRFRLEAWPEESAADERAGADRNRNGGEKRKRSQENDEAMKAGRSEGLHGTEALIGSTGHAADHVEEAARELKSIDSNRLEGARVLAELRVQKRKSAEYVDGDLRLNRIRRTMAEQTGGSPQVRAANPLVCLSD</sequence>
<evidence type="ECO:0000313" key="3">
    <source>
        <dbReference type="EMBL" id="GAQ85637.1"/>
    </source>
</evidence>
<dbReference type="PANTHER" id="PTHR36805">
    <property type="entry name" value="AGENET DOMAIN-CONTAINING PROTEIN"/>
    <property type="match status" value="1"/>
</dbReference>
<gene>
    <name evidence="3" type="ORF">KFL_002460130</name>
</gene>
<feature type="compositionally biased region" description="Basic and acidic residues" evidence="1">
    <location>
        <begin position="429"/>
        <end position="439"/>
    </location>
</feature>
<feature type="compositionally biased region" description="Basic and acidic residues" evidence="1">
    <location>
        <begin position="233"/>
        <end position="245"/>
    </location>
</feature>
<evidence type="ECO:0000259" key="2">
    <source>
        <dbReference type="SMART" id="SM00743"/>
    </source>
</evidence>
<reference evidence="3 4" key="1">
    <citation type="journal article" date="2014" name="Nat. Commun.">
        <title>Klebsormidium flaccidum genome reveals primary factors for plant terrestrial adaptation.</title>
        <authorList>
            <person name="Hori K."/>
            <person name="Maruyama F."/>
            <person name="Fujisawa T."/>
            <person name="Togashi T."/>
            <person name="Yamamoto N."/>
            <person name="Seo M."/>
            <person name="Sato S."/>
            <person name="Yamada T."/>
            <person name="Mori H."/>
            <person name="Tajima N."/>
            <person name="Moriyama T."/>
            <person name="Ikeuchi M."/>
            <person name="Watanabe M."/>
            <person name="Wada H."/>
            <person name="Kobayashi K."/>
            <person name="Saito M."/>
            <person name="Masuda T."/>
            <person name="Sasaki-Sekimoto Y."/>
            <person name="Mashiguchi K."/>
            <person name="Awai K."/>
            <person name="Shimojima M."/>
            <person name="Masuda S."/>
            <person name="Iwai M."/>
            <person name="Nobusawa T."/>
            <person name="Narise T."/>
            <person name="Kondo S."/>
            <person name="Saito H."/>
            <person name="Sato R."/>
            <person name="Murakawa M."/>
            <person name="Ihara Y."/>
            <person name="Oshima-Yamada Y."/>
            <person name="Ohtaka K."/>
            <person name="Satoh M."/>
            <person name="Sonobe K."/>
            <person name="Ishii M."/>
            <person name="Ohtani R."/>
            <person name="Kanamori-Sato M."/>
            <person name="Honoki R."/>
            <person name="Miyazaki D."/>
            <person name="Mochizuki H."/>
            <person name="Umetsu J."/>
            <person name="Higashi K."/>
            <person name="Shibata D."/>
            <person name="Kamiya Y."/>
            <person name="Sato N."/>
            <person name="Nakamura Y."/>
            <person name="Tabata S."/>
            <person name="Ida S."/>
            <person name="Kurokawa K."/>
            <person name="Ohta H."/>
        </authorList>
    </citation>
    <scope>NUCLEOTIDE SEQUENCE [LARGE SCALE GENOMIC DNA]</scope>
    <source>
        <strain evidence="3 4">NIES-2285</strain>
    </source>
</reference>
<feature type="compositionally biased region" description="Basic and acidic residues" evidence="1">
    <location>
        <begin position="716"/>
        <end position="730"/>
    </location>
</feature>
<dbReference type="Proteomes" id="UP000054558">
    <property type="component" value="Unassembled WGS sequence"/>
</dbReference>
<feature type="compositionally biased region" description="Basic and acidic residues" evidence="1">
    <location>
        <begin position="342"/>
        <end position="353"/>
    </location>
</feature>
<feature type="compositionally biased region" description="Low complexity" evidence="1">
    <location>
        <begin position="412"/>
        <end position="426"/>
    </location>
</feature>
<evidence type="ECO:0000313" key="4">
    <source>
        <dbReference type="Proteomes" id="UP000054558"/>
    </source>
</evidence>
<feature type="region of interest" description="Disordered" evidence="1">
    <location>
        <begin position="962"/>
        <end position="998"/>
    </location>
</feature>
<feature type="region of interest" description="Disordered" evidence="1">
    <location>
        <begin position="683"/>
        <end position="730"/>
    </location>
</feature>
<feature type="region of interest" description="Disordered" evidence="1">
    <location>
        <begin position="410"/>
        <end position="483"/>
    </location>
</feature>
<protein>
    <recommendedName>
        <fullName evidence="2">Agenet domain-containing protein</fullName>
    </recommendedName>
</protein>
<name>A0A1Y1IA95_KLENI</name>
<dbReference type="AlphaFoldDB" id="A0A1Y1IA95"/>
<dbReference type="EMBL" id="DF237195">
    <property type="protein sequence ID" value="GAQ85637.1"/>
    <property type="molecule type" value="Genomic_DNA"/>
</dbReference>
<dbReference type="PANTHER" id="PTHR36805:SF7">
    <property type="entry name" value="AGENET DOMAIN-CONTAINING PROTEIN"/>
    <property type="match status" value="1"/>
</dbReference>
<dbReference type="InterPro" id="IPR014002">
    <property type="entry name" value="Agenet_dom_plant"/>
</dbReference>
<feature type="compositionally biased region" description="Basic and acidic residues" evidence="1">
    <location>
        <begin position="964"/>
        <end position="998"/>
    </location>
</feature>
<dbReference type="SMART" id="SM00743">
    <property type="entry name" value="Agenet"/>
    <property type="match status" value="1"/>
</dbReference>
<feature type="region of interest" description="Disordered" evidence="1">
    <location>
        <begin position="206"/>
        <end position="249"/>
    </location>
</feature>
<feature type="region of interest" description="Disordered" evidence="1">
    <location>
        <begin position="105"/>
        <end position="131"/>
    </location>
</feature>
<feature type="region of interest" description="Disordered" evidence="1">
    <location>
        <begin position="342"/>
        <end position="373"/>
    </location>
</feature>
<keyword evidence="4" id="KW-1185">Reference proteome</keyword>
<dbReference type="OrthoDB" id="433924at2759"/>